<proteinExistence type="predicted"/>
<evidence type="ECO:0000313" key="1">
    <source>
        <dbReference type="EMBL" id="DAF91680.1"/>
    </source>
</evidence>
<accession>A0A8S5UB36</accession>
<reference evidence="1" key="1">
    <citation type="journal article" date="2021" name="Proc. Natl. Acad. Sci. U.S.A.">
        <title>A Catalog of Tens of Thousands of Viruses from Human Metagenomes Reveals Hidden Associations with Chronic Diseases.</title>
        <authorList>
            <person name="Tisza M.J."/>
            <person name="Buck C.B."/>
        </authorList>
    </citation>
    <scope>NUCLEOTIDE SEQUENCE</scope>
    <source>
        <strain evidence="1">Ct8Cp41</strain>
    </source>
</reference>
<organism evidence="1">
    <name type="scientific">Siphoviridae sp. ct8Cp41</name>
    <dbReference type="NCBI Taxonomy" id="2825358"/>
    <lineage>
        <taxon>Viruses</taxon>
        <taxon>Duplodnaviria</taxon>
        <taxon>Heunggongvirae</taxon>
        <taxon>Uroviricota</taxon>
        <taxon>Caudoviricetes</taxon>
    </lineage>
</organism>
<sequence length="59" mass="6559">MGMLQQLAGQNPQISQAMRMMQGKSTQQLRQMAQNMANERGVSLNDVARQLGITIPSNR</sequence>
<name>A0A8S5UB36_9CAUD</name>
<dbReference type="EMBL" id="BK016059">
    <property type="protein sequence ID" value="DAF91680.1"/>
    <property type="molecule type" value="Genomic_DNA"/>
</dbReference>
<protein>
    <submittedName>
        <fullName evidence="1">Regulatory protein-modification, helix-turn-helix, transcriptional regulator, DNA</fullName>
    </submittedName>
</protein>